<sequence>MPNAQVLYFCDCPRYCLSRKTLQRRAWLSHAQHRLPGSEYNVPYSPRAGNAPLGRPPSPVRSHGSFGSDGVLETGSIDSDLLSLNSHEEDYASGRGSPPPPAESPPPEEDSIAYDIESWRASLSPIAVVRTAQEFILHLQDATLDDSGLGPSLVDALLHPPARPLSLQDGPDGIDRDLMLSLRLVMDHTLSSKEVYERTRSSIMIAAPHLKVLHYDSALKQLEELSGVYVIEDDLCIDSCVAFTGPYADLLHCPKCGKPRYLPGGKKPQQRMSTFPIGPQIQAMHRHAHTAQLLDYWDQRTSALLSHLYGGNRIDLIDDTLCGSDILREMINGKLGPDDTALIVSLDGLQLYRNKQSGCWIWAFILVNLTPGSRYKKKYVLPGGSVPGPNKPAVMESVLFRTLQHISAINRNGGLPIWDAYRASEPYRALCLAEGRDPRPAQFLSTLYLMFATADAEAMPIWNGAVKHSGKKGCRLWCGLPGRRMPRGQRGGHYYPMLALPTDYNVAGCMHPDQPYDEPRPADPSRYLAELRRICNAKTASAYRKLRLDTGLVKPSILLGLWISPERPTILGMPNMFPCDNMHLLMNLAHHFITLWRGTFDCVRPDKLAQWEWATLRDDELWRIHGADIAACAHYMPSPFERPARNPAEKLNSGYKATEYINYFFVHGPVHFHVVLRIEYWQNYCLLVAGIRIIYQKRATREQLEEAADYLARFLKGFEELYIRRRQERMHLHTQIIHLVQHLAPEYLRVGPGGLHSQWMLERHIGNLTDELRLHSNPYQNLAAISLRRAQMNALKALCPELEHHAARERPPAYSLALDEGYVLLCPHQRKHTPMTRAENYALYVTLHEPPEDPELLEQFKLDADETVLKVRRWGGLQLPNGHKVWSEWALARVKSGRRREACNVKIDLANKPNDYSFARVRYFFQYQLNGETRTLAMIEQYGNAMVDLHDSSHGTVLVAERMGDDGLDVIDYSQVISLVTAPPIPESWQGNWEGKYYIAEKMGMDVTWFDLKGDDDGEAVLDAEAD</sequence>
<dbReference type="Proteomes" id="UP000006514">
    <property type="component" value="Unassembled WGS sequence"/>
</dbReference>
<feature type="region of interest" description="Disordered" evidence="1">
    <location>
        <begin position="38"/>
        <end position="69"/>
    </location>
</feature>
<keyword evidence="3" id="KW-1185">Reference proteome</keyword>
<reference evidence="3" key="1">
    <citation type="journal article" date="2012" name="Science">
        <title>The Paleozoic origin of enzymatic lignin decomposition reconstructed from 31 fungal genomes.</title>
        <authorList>
            <person name="Floudas D."/>
            <person name="Binder M."/>
            <person name="Riley R."/>
            <person name="Barry K."/>
            <person name="Blanchette R.A."/>
            <person name="Henrissat B."/>
            <person name="Martinez A.T."/>
            <person name="Otillar R."/>
            <person name="Spatafora J.W."/>
            <person name="Yadav J.S."/>
            <person name="Aerts A."/>
            <person name="Benoit I."/>
            <person name="Boyd A."/>
            <person name="Carlson A."/>
            <person name="Copeland A."/>
            <person name="Coutinho P.M."/>
            <person name="de Vries R.P."/>
            <person name="Ferreira P."/>
            <person name="Findley K."/>
            <person name="Foster B."/>
            <person name="Gaskell J."/>
            <person name="Glotzer D."/>
            <person name="Gorecki P."/>
            <person name="Heitman J."/>
            <person name="Hesse C."/>
            <person name="Hori C."/>
            <person name="Igarashi K."/>
            <person name="Jurgens J.A."/>
            <person name="Kallen N."/>
            <person name="Kersten P."/>
            <person name="Kohler A."/>
            <person name="Kuees U."/>
            <person name="Kumar T.K.A."/>
            <person name="Kuo A."/>
            <person name="LaButti K."/>
            <person name="Larrondo L.F."/>
            <person name="Lindquist E."/>
            <person name="Ling A."/>
            <person name="Lombard V."/>
            <person name="Lucas S."/>
            <person name="Lundell T."/>
            <person name="Martin R."/>
            <person name="McLaughlin D.J."/>
            <person name="Morgenstern I."/>
            <person name="Morin E."/>
            <person name="Murat C."/>
            <person name="Nagy L.G."/>
            <person name="Nolan M."/>
            <person name="Ohm R.A."/>
            <person name="Patyshakuliyeva A."/>
            <person name="Rokas A."/>
            <person name="Ruiz-Duenas F.J."/>
            <person name="Sabat G."/>
            <person name="Salamov A."/>
            <person name="Samejima M."/>
            <person name="Schmutz J."/>
            <person name="Slot J.C."/>
            <person name="St John F."/>
            <person name="Stenlid J."/>
            <person name="Sun H."/>
            <person name="Sun S."/>
            <person name="Syed K."/>
            <person name="Tsang A."/>
            <person name="Wiebenga A."/>
            <person name="Young D."/>
            <person name="Pisabarro A."/>
            <person name="Eastwood D.C."/>
            <person name="Martin F."/>
            <person name="Cullen D."/>
            <person name="Grigoriev I.V."/>
            <person name="Hibbett D.S."/>
        </authorList>
    </citation>
    <scope>NUCLEOTIDE SEQUENCE [LARGE SCALE GENOMIC DNA]</scope>
    <source>
        <strain evidence="3">TFB10046</strain>
    </source>
</reference>
<dbReference type="OrthoDB" id="2440004at2759"/>
<dbReference type="InParanoid" id="J0CZ69"/>
<organism evidence="2 3">
    <name type="scientific">Auricularia subglabra (strain TFB-10046 / SS5)</name>
    <name type="common">White-rot fungus</name>
    <name type="synonym">Auricularia delicata (strain TFB10046)</name>
    <dbReference type="NCBI Taxonomy" id="717982"/>
    <lineage>
        <taxon>Eukaryota</taxon>
        <taxon>Fungi</taxon>
        <taxon>Dikarya</taxon>
        <taxon>Basidiomycota</taxon>
        <taxon>Agaricomycotina</taxon>
        <taxon>Agaricomycetes</taxon>
        <taxon>Auriculariales</taxon>
        <taxon>Auriculariaceae</taxon>
        <taxon>Auricularia</taxon>
    </lineage>
</organism>
<evidence type="ECO:0000256" key="1">
    <source>
        <dbReference type="SAM" id="MobiDB-lite"/>
    </source>
</evidence>
<accession>J0CZ69</accession>
<evidence type="ECO:0000313" key="3">
    <source>
        <dbReference type="Proteomes" id="UP000006514"/>
    </source>
</evidence>
<name>J0CZ69_AURST</name>
<dbReference type="EMBL" id="JH687850">
    <property type="protein sequence ID" value="EJD36916.1"/>
    <property type="molecule type" value="Genomic_DNA"/>
</dbReference>
<dbReference type="AlphaFoldDB" id="J0CZ69"/>
<feature type="region of interest" description="Disordered" evidence="1">
    <location>
        <begin position="88"/>
        <end position="110"/>
    </location>
</feature>
<evidence type="ECO:0000313" key="2">
    <source>
        <dbReference type="EMBL" id="EJD36916.1"/>
    </source>
</evidence>
<proteinExistence type="predicted"/>
<gene>
    <name evidence="2" type="ORF">AURDEDRAFT_173986</name>
</gene>
<protein>
    <submittedName>
        <fullName evidence="2">Uncharacterized protein</fullName>
    </submittedName>
</protein>
<dbReference type="KEGG" id="adl:AURDEDRAFT_173986"/>
<dbReference type="eggNOG" id="ENOG502SH1N">
    <property type="taxonomic scope" value="Eukaryota"/>
</dbReference>